<keyword evidence="1" id="KW-0489">Methyltransferase</keyword>
<dbReference type="InterPro" id="IPR029063">
    <property type="entry name" value="SAM-dependent_MTases_sf"/>
</dbReference>
<dbReference type="SUPFAM" id="SSF53335">
    <property type="entry name" value="S-adenosyl-L-methionine-dependent methyltransferases"/>
    <property type="match status" value="1"/>
</dbReference>
<dbReference type="CDD" id="cd02440">
    <property type="entry name" value="AdoMet_MTases"/>
    <property type="match status" value="1"/>
</dbReference>
<evidence type="ECO:0000259" key="5">
    <source>
        <dbReference type="Pfam" id="PF10017"/>
    </source>
</evidence>
<dbReference type="Proteomes" id="UP001633002">
    <property type="component" value="Unassembled WGS sequence"/>
</dbReference>
<evidence type="ECO:0000259" key="4">
    <source>
        <dbReference type="Pfam" id="PF03781"/>
    </source>
</evidence>
<feature type="domain" description="Sulfatase-modifying factor enzyme-like" evidence="4">
    <location>
        <begin position="725"/>
        <end position="794"/>
    </location>
</feature>
<dbReference type="AlphaFoldDB" id="A0ABD3HX68"/>
<dbReference type="InterPro" id="IPR042095">
    <property type="entry name" value="SUMF_sf"/>
</dbReference>
<dbReference type="PANTHER" id="PTHR43397:SF1">
    <property type="entry name" value="ERGOTHIONEINE BIOSYNTHESIS PROTEIN 1"/>
    <property type="match status" value="1"/>
</dbReference>
<dbReference type="EMBL" id="JBJQOH010000002">
    <property type="protein sequence ID" value="KAL3696043.1"/>
    <property type="molecule type" value="Genomic_DNA"/>
</dbReference>
<gene>
    <name evidence="6" type="ORF">R1sor_010119</name>
</gene>
<dbReference type="Pfam" id="PF10017">
    <property type="entry name" value="Methyltransf_33"/>
    <property type="match status" value="1"/>
</dbReference>
<accession>A0ABD3HX68</accession>
<dbReference type="InterPro" id="IPR016187">
    <property type="entry name" value="CTDL_fold"/>
</dbReference>
<dbReference type="PANTHER" id="PTHR43397">
    <property type="entry name" value="ERGOTHIONEINE BIOSYNTHESIS PROTEIN 1"/>
    <property type="match status" value="1"/>
</dbReference>
<dbReference type="GO" id="GO:0032259">
    <property type="term" value="P:methylation"/>
    <property type="evidence" value="ECO:0007669"/>
    <property type="project" value="UniProtKB-KW"/>
</dbReference>
<keyword evidence="2" id="KW-0808">Transferase</keyword>
<feature type="region of interest" description="Disordered" evidence="3">
    <location>
        <begin position="58"/>
        <end position="86"/>
    </location>
</feature>
<evidence type="ECO:0000256" key="2">
    <source>
        <dbReference type="ARBA" id="ARBA00022679"/>
    </source>
</evidence>
<evidence type="ECO:0008006" key="8">
    <source>
        <dbReference type="Google" id="ProtNLM"/>
    </source>
</evidence>
<dbReference type="Pfam" id="PF03781">
    <property type="entry name" value="FGE-sulfatase"/>
    <property type="match status" value="2"/>
</dbReference>
<dbReference type="GO" id="GO:0008168">
    <property type="term" value="F:methyltransferase activity"/>
    <property type="evidence" value="ECO:0007669"/>
    <property type="project" value="UniProtKB-KW"/>
</dbReference>
<evidence type="ECO:0000313" key="6">
    <source>
        <dbReference type="EMBL" id="KAL3696043.1"/>
    </source>
</evidence>
<organism evidence="6 7">
    <name type="scientific">Riccia sorocarpa</name>
    <dbReference type="NCBI Taxonomy" id="122646"/>
    <lineage>
        <taxon>Eukaryota</taxon>
        <taxon>Viridiplantae</taxon>
        <taxon>Streptophyta</taxon>
        <taxon>Embryophyta</taxon>
        <taxon>Marchantiophyta</taxon>
        <taxon>Marchantiopsida</taxon>
        <taxon>Marchantiidae</taxon>
        <taxon>Marchantiales</taxon>
        <taxon>Ricciaceae</taxon>
        <taxon>Riccia</taxon>
    </lineage>
</organism>
<comment type="caution">
    <text evidence="6">The sequence shown here is derived from an EMBL/GenBank/DDBJ whole genome shotgun (WGS) entry which is preliminary data.</text>
</comment>
<name>A0ABD3HX68_9MARC</name>
<feature type="domain" description="Histidine-specific methyltransferase SAM-dependent" evidence="5">
    <location>
        <begin position="89"/>
        <end position="386"/>
    </location>
</feature>
<protein>
    <recommendedName>
        <fullName evidence="8">Sulfatase-modifying factor enzyme domain-containing protein</fullName>
    </recommendedName>
</protein>
<evidence type="ECO:0000313" key="7">
    <source>
        <dbReference type="Proteomes" id="UP001633002"/>
    </source>
</evidence>
<reference evidence="6 7" key="1">
    <citation type="submission" date="2024-09" db="EMBL/GenBank/DDBJ databases">
        <title>Chromosome-scale assembly of Riccia sorocarpa.</title>
        <authorList>
            <person name="Paukszto L."/>
        </authorList>
    </citation>
    <scope>NUCLEOTIDE SEQUENCE [LARGE SCALE GENOMIC DNA]</scope>
    <source>
        <strain evidence="6">LP-2024</strain>
        <tissue evidence="6">Aerial parts of the thallus</tissue>
    </source>
</reference>
<keyword evidence="7" id="KW-1185">Reference proteome</keyword>
<dbReference type="Gene3D" id="3.90.1580.10">
    <property type="entry name" value="paralog of FGE (formylglycine-generating enzyme)"/>
    <property type="match status" value="1"/>
</dbReference>
<dbReference type="InterPro" id="IPR019257">
    <property type="entry name" value="MeTrfase_dom"/>
</dbReference>
<proteinExistence type="predicted"/>
<feature type="domain" description="Sulfatase-modifying factor enzyme-like" evidence="4">
    <location>
        <begin position="570"/>
        <end position="707"/>
    </location>
</feature>
<dbReference type="Gene3D" id="3.40.50.150">
    <property type="entry name" value="Vaccinia Virus protein VP39"/>
    <property type="match status" value="1"/>
</dbReference>
<evidence type="ECO:0000256" key="3">
    <source>
        <dbReference type="SAM" id="MobiDB-lite"/>
    </source>
</evidence>
<dbReference type="InterPro" id="IPR051128">
    <property type="entry name" value="EgtD_Methyltrsf_superfamily"/>
</dbReference>
<sequence length="794" mass="90775">MDLAEMSRLGQNAEEKMPPTCGTDLTTAFLYKKKGVPLLDTKGDLMAVGLKLENGSIKENGVNRRGGGGSETEKVKTTETSAGESESVKQSILMGLQRESNKEVPVRFLYDDRGSELYEEITKLEEYYPFQAEEDLLSEHADEIASHIPQGSILVELGCGTARKTARLLNAIVARHGRCRFAGIDISSSFVDEARCNLMLSVQGHLRVDLVAADNMEGLREIRAKYPDDSICVVWLGSSVSNYSEEEAVKFFQQALDAVKTRCRLFLCTDLWKNEEILRAAYHDKHGVTEAFIKNGMRNALGKIGYLVSADDEKSWIYEVEVNPQLKQVEMYLRFPEGLTISDRQINIRSGERVLMEISRKFTPKSIRHMTETAGFHLLSAWHNRTYGAQLLLDEFEAITQCWQDTDVLFDSIPDWTRKPIDVRHPFLFYYGHLIAFTKIKLFPEEPVGEFDCMFSRGVDPNVLDPSECHSHPAVPEQWPERDAIVSYARANRTKVLEAVRRGEFKGRSKLINFILEHDRMHHETLAYMIAQERKATFERNVAAAQLPPGHMNAVEPPSTMSIINSLEKSKMVSIERGKVILGAHPSEAGFLWDNEYPPLETSTLSSFYVSSRPVSIAEFHRFVKEGGYEKESLWEPEDYAHFKEKGYKYPATWSLVEGEFFVHEFQATNHWSKVAHDPVFVSLSEAEAFCKWLGCRIFTETEYQRVLDVDPAGELVQQMKHGGYEWTSSEFEGFPGFEPMPEYPQYSTDFFDGRHFVLKGSSPVTHPSLKRDSFRNYYQRQYRYVFAKFRCCR</sequence>
<dbReference type="InterPro" id="IPR005532">
    <property type="entry name" value="SUMF_dom"/>
</dbReference>
<evidence type="ECO:0000256" key="1">
    <source>
        <dbReference type="ARBA" id="ARBA00022603"/>
    </source>
</evidence>
<dbReference type="SUPFAM" id="SSF56436">
    <property type="entry name" value="C-type lectin-like"/>
    <property type="match status" value="1"/>
</dbReference>